<evidence type="ECO:0000259" key="5">
    <source>
        <dbReference type="Pfam" id="PF22692"/>
    </source>
</evidence>
<dbReference type="EMBL" id="JAHLFQ010000255">
    <property type="protein sequence ID" value="MBU3805232.1"/>
    <property type="molecule type" value="Genomic_DNA"/>
</dbReference>
<dbReference type="Pfam" id="PF00460">
    <property type="entry name" value="Flg_bb_rod"/>
    <property type="match status" value="1"/>
</dbReference>
<name>A0A9E2NMD4_9FIRM</name>
<gene>
    <name evidence="6" type="primary">flgF</name>
    <name evidence="6" type="ORF">H9872_10835</name>
</gene>
<reference evidence="6" key="2">
    <citation type="submission" date="2021-04" db="EMBL/GenBank/DDBJ databases">
        <authorList>
            <person name="Gilroy R."/>
        </authorList>
    </citation>
    <scope>NUCLEOTIDE SEQUENCE</scope>
    <source>
        <strain evidence="6">B5-657</strain>
    </source>
</reference>
<evidence type="ECO:0000256" key="2">
    <source>
        <dbReference type="RuleBase" id="RU362116"/>
    </source>
</evidence>
<comment type="caution">
    <text evidence="6">The sequence shown here is derived from an EMBL/GenBank/DDBJ whole genome shotgun (WGS) entry which is preliminary data.</text>
</comment>
<dbReference type="Proteomes" id="UP000824229">
    <property type="component" value="Unassembled WGS sequence"/>
</dbReference>
<keyword evidence="6" id="KW-0282">Flagellum</keyword>
<organism evidence="6 7">
    <name type="scientific">Candidatus Cellulosilyticum pullistercoris</name>
    <dbReference type="NCBI Taxonomy" id="2838521"/>
    <lineage>
        <taxon>Bacteria</taxon>
        <taxon>Bacillati</taxon>
        <taxon>Bacillota</taxon>
        <taxon>Clostridia</taxon>
        <taxon>Lachnospirales</taxon>
        <taxon>Cellulosilyticaceae</taxon>
        <taxon>Cellulosilyticum</taxon>
    </lineage>
</organism>
<comment type="subcellular location">
    <subcellularLocation>
        <location evidence="2">Bacterial flagellum basal body</location>
    </subcellularLocation>
</comment>
<feature type="domain" description="Flagellar basal-body/hook protein C-terminal" evidence="4">
    <location>
        <begin position="207"/>
        <end position="250"/>
    </location>
</feature>
<proteinExistence type="inferred from homology"/>
<feature type="domain" description="Flagellar hook protein FlgE/F/G-like D1" evidence="5">
    <location>
        <begin position="96"/>
        <end position="165"/>
    </location>
</feature>
<dbReference type="PANTHER" id="PTHR30435">
    <property type="entry name" value="FLAGELLAR PROTEIN"/>
    <property type="match status" value="1"/>
</dbReference>
<feature type="domain" description="Flagellar basal body rod protein N-terminal" evidence="3">
    <location>
        <begin position="5"/>
        <end position="35"/>
    </location>
</feature>
<dbReference type="InterPro" id="IPR001444">
    <property type="entry name" value="Flag_bb_rod_N"/>
</dbReference>
<evidence type="ECO:0000259" key="3">
    <source>
        <dbReference type="Pfam" id="PF00460"/>
    </source>
</evidence>
<dbReference type="GO" id="GO:0030694">
    <property type="term" value="C:bacterial-type flagellum basal body, rod"/>
    <property type="evidence" value="ECO:0007669"/>
    <property type="project" value="InterPro"/>
</dbReference>
<protein>
    <submittedName>
        <fullName evidence="6">Flagellar basal-body rod protein FlgF</fullName>
    </submittedName>
</protein>
<dbReference type="InterPro" id="IPR012836">
    <property type="entry name" value="FlgF"/>
</dbReference>
<dbReference type="NCBIfam" id="TIGR03506">
    <property type="entry name" value="FlgEFG_subfam"/>
    <property type="match status" value="1"/>
</dbReference>
<reference evidence="6" key="1">
    <citation type="journal article" date="2021" name="PeerJ">
        <title>Extensive microbial diversity within the chicken gut microbiome revealed by metagenomics and culture.</title>
        <authorList>
            <person name="Gilroy R."/>
            <person name="Ravi A."/>
            <person name="Getino M."/>
            <person name="Pursley I."/>
            <person name="Horton D.L."/>
            <person name="Alikhan N.F."/>
            <person name="Baker D."/>
            <person name="Gharbi K."/>
            <person name="Hall N."/>
            <person name="Watson M."/>
            <person name="Adriaenssens E.M."/>
            <person name="Foster-Nyarko E."/>
            <person name="Jarju S."/>
            <person name="Secka A."/>
            <person name="Antonio M."/>
            <person name="Oren A."/>
            <person name="Chaudhuri R.R."/>
            <person name="La Ragione R."/>
            <person name="Hildebrand F."/>
            <person name="Pallen M.J."/>
        </authorList>
    </citation>
    <scope>NUCLEOTIDE SEQUENCE</scope>
    <source>
        <strain evidence="6">B5-657</strain>
    </source>
</reference>
<sequence>MVKGLYTAAMGMNVQAKRLEMISNDLANTDTTGYKKDVAVVSSFKEEYIKRLNDTENFVPNNGVIGKITYGAKVDEVYTDFTQGSVISTGLETDMALQGSGFFTVQTPNGVAYTRDGNFSINQYGTLVTKEGYEVMGQDGPIELGEDYFTLGNKLVVQNNGDVYVGADYIDTLDIANFDDTKTLTKMNDNLFTATGERSEFTGSIIQSFLETANVNPVSAMVDMITVARAYETNQKMIQTQDSILGKAVNELGRA</sequence>
<dbReference type="NCBIfam" id="TIGR02490">
    <property type="entry name" value="flgF"/>
    <property type="match status" value="1"/>
</dbReference>
<dbReference type="GO" id="GO:0071978">
    <property type="term" value="P:bacterial-type flagellum-dependent swarming motility"/>
    <property type="evidence" value="ECO:0007669"/>
    <property type="project" value="TreeGrafter"/>
</dbReference>
<keyword evidence="6" id="KW-0969">Cilium</keyword>
<dbReference type="InterPro" id="IPR053967">
    <property type="entry name" value="LlgE_F_G-like_D1"/>
</dbReference>
<keyword evidence="6" id="KW-0966">Cell projection</keyword>
<dbReference type="InterPro" id="IPR010930">
    <property type="entry name" value="Flg_bb/hook_C_dom"/>
</dbReference>
<dbReference type="InterPro" id="IPR020013">
    <property type="entry name" value="Flagellar_FlgE/F/G"/>
</dbReference>
<dbReference type="AlphaFoldDB" id="A0A9E2NMD4"/>
<evidence type="ECO:0000313" key="7">
    <source>
        <dbReference type="Proteomes" id="UP000824229"/>
    </source>
</evidence>
<evidence type="ECO:0000256" key="1">
    <source>
        <dbReference type="ARBA" id="ARBA00009677"/>
    </source>
</evidence>
<evidence type="ECO:0000259" key="4">
    <source>
        <dbReference type="Pfam" id="PF06429"/>
    </source>
</evidence>
<comment type="similarity">
    <text evidence="1 2">Belongs to the flagella basal body rod proteins family.</text>
</comment>
<dbReference type="Pfam" id="PF22692">
    <property type="entry name" value="LlgE_F_G_D1"/>
    <property type="match status" value="1"/>
</dbReference>
<dbReference type="Pfam" id="PF06429">
    <property type="entry name" value="Flg_bbr_C"/>
    <property type="match status" value="1"/>
</dbReference>
<dbReference type="PANTHER" id="PTHR30435:SF19">
    <property type="entry name" value="FLAGELLAR BASAL-BODY ROD PROTEIN FLGG"/>
    <property type="match status" value="1"/>
</dbReference>
<accession>A0A9E2NMD4</accession>
<dbReference type="InterPro" id="IPR037925">
    <property type="entry name" value="FlgE/F/G-like"/>
</dbReference>
<dbReference type="SUPFAM" id="SSF117143">
    <property type="entry name" value="Flagellar hook protein flgE"/>
    <property type="match status" value="1"/>
</dbReference>
<evidence type="ECO:0000313" key="6">
    <source>
        <dbReference type="EMBL" id="MBU3805232.1"/>
    </source>
</evidence>
<keyword evidence="2" id="KW-0975">Bacterial flagellum</keyword>